<dbReference type="OrthoDB" id="175771at2"/>
<dbReference type="EMBL" id="QFRJ01000001">
    <property type="protein sequence ID" value="PWH87030.1"/>
    <property type="molecule type" value="Genomic_DNA"/>
</dbReference>
<keyword evidence="6" id="KW-0016">Alginate biosynthesis</keyword>
<dbReference type="RefSeq" id="WP_109358108.1">
    <property type="nucleotide sequence ID" value="NZ_QFRJ01000001.1"/>
</dbReference>
<gene>
    <name evidence="8" type="ORF">DIT68_01865</name>
</gene>
<dbReference type="UniPathway" id="UPA00286"/>
<comment type="subcellular location">
    <subcellularLocation>
        <location evidence="1">Periplasm</location>
    </subcellularLocation>
</comment>
<dbReference type="Proteomes" id="UP000245370">
    <property type="component" value="Unassembled WGS sequence"/>
</dbReference>
<evidence type="ECO:0000313" key="9">
    <source>
        <dbReference type="Proteomes" id="UP000245370"/>
    </source>
</evidence>
<dbReference type="AlphaFoldDB" id="A0A2U2XH13"/>
<proteinExistence type="predicted"/>
<dbReference type="GO" id="GO:0016740">
    <property type="term" value="F:transferase activity"/>
    <property type="evidence" value="ECO:0007669"/>
    <property type="project" value="UniProtKB-KW"/>
</dbReference>
<evidence type="ECO:0000256" key="2">
    <source>
        <dbReference type="ARBA" id="ARBA00005182"/>
    </source>
</evidence>
<dbReference type="InterPro" id="IPR031811">
    <property type="entry name" value="ALGX/ALGJ_SGNH-like"/>
</dbReference>
<evidence type="ECO:0000259" key="7">
    <source>
        <dbReference type="Pfam" id="PF16822"/>
    </source>
</evidence>
<evidence type="ECO:0000256" key="6">
    <source>
        <dbReference type="ARBA" id="ARBA00022841"/>
    </source>
</evidence>
<evidence type="ECO:0000313" key="8">
    <source>
        <dbReference type="EMBL" id="PWH87030.1"/>
    </source>
</evidence>
<reference evidence="8 9" key="1">
    <citation type="submission" date="2018-05" db="EMBL/GenBank/DDBJ databases">
        <title>Brumimicrobium oceani sp. nov., isolated from coastal sediment.</title>
        <authorList>
            <person name="Kou Y."/>
        </authorList>
    </citation>
    <scope>NUCLEOTIDE SEQUENCE [LARGE SCALE GENOMIC DNA]</scope>
    <source>
        <strain evidence="8 9">C305</strain>
    </source>
</reference>
<evidence type="ECO:0000256" key="5">
    <source>
        <dbReference type="ARBA" id="ARBA00022764"/>
    </source>
</evidence>
<dbReference type="Pfam" id="PF16822">
    <property type="entry name" value="ALGX"/>
    <property type="match status" value="1"/>
</dbReference>
<keyword evidence="3" id="KW-0808">Transferase</keyword>
<organism evidence="8 9">
    <name type="scientific">Brumimicrobium oceani</name>
    <dbReference type="NCBI Taxonomy" id="2100725"/>
    <lineage>
        <taxon>Bacteria</taxon>
        <taxon>Pseudomonadati</taxon>
        <taxon>Bacteroidota</taxon>
        <taxon>Flavobacteriia</taxon>
        <taxon>Flavobacteriales</taxon>
        <taxon>Crocinitomicaceae</taxon>
        <taxon>Brumimicrobium</taxon>
    </lineage>
</organism>
<sequence length="377" mass="44648">MKENKFIKYQLSVIFLLIIFIPAIGTMSGVEFFERKDENRAFKDSVNFNIKKLDNFPPEFDAYINDNFMLRAPMLDIFHRVKFKIFNISPYPEKAIIGKEGWMFKAGKEVDIMSGKLDFSVATLDSFANEWKERKAYYDALEIPVYWIICPIKHRIYTEKLPYNFNLSETNRVNALKNHLKTDFPDLIIDPSDLLKSKKKESKLYFKLDNHWNEHAGFHVTQLLIDKLRNRFPNKIIPNIPEIEWEVDEKYQSGFHHRVMGIDELSERIETATIPNSLSIDADKYGFKGVDGFAYPWDFENRFVHKKLKTGLRVLFIRDSFGTAIRPFIKEVFKESVMIFDAWQYKINEEIMEVFKPDVVIYIGLETHIEHFLKDYE</sequence>
<dbReference type="GO" id="GO:0042121">
    <property type="term" value="P:alginic acid biosynthetic process"/>
    <property type="evidence" value="ECO:0007669"/>
    <property type="project" value="UniProtKB-UniPathway"/>
</dbReference>
<feature type="domain" description="AlgX/AlgJ SGNH hydrolase-like" evidence="7">
    <location>
        <begin position="96"/>
        <end position="269"/>
    </location>
</feature>
<reference evidence="8 9" key="2">
    <citation type="submission" date="2018-05" db="EMBL/GenBank/DDBJ databases">
        <authorList>
            <person name="Lanie J.A."/>
            <person name="Ng W.-L."/>
            <person name="Kazmierczak K.M."/>
            <person name="Andrzejewski T.M."/>
            <person name="Davidsen T.M."/>
            <person name="Wayne K.J."/>
            <person name="Tettelin H."/>
            <person name="Glass J.I."/>
            <person name="Rusch D."/>
            <person name="Podicherti R."/>
            <person name="Tsui H.-C.T."/>
            <person name="Winkler M.E."/>
        </authorList>
    </citation>
    <scope>NUCLEOTIDE SEQUENCE [LARGE SCALE GENOMIC DNA]</scope>
    <source>
        <strain evidence="8 9">C305</strain>
    </source>
</reference>
<dbReference type="GO" id="GO:0042597">
    <property type="term" value="C:periplasmic space"/>
    <property type="evidence" value="ECO:0007669"/>
    <property type="project" value="UniProtKB-SubCell"/>
</dbReference>
<keyword evidence="5" id="KW-0574">Periplasm</keyword>
<keyword evidence="9" id="KW-1185">Reference proteome</keyword>
<name>A0A2U2XH13_9FLAO</name>
<keyword evidence="4" id="KW-0732">Signal</keyword>
<comment type="caution">
    <text evidence="8">The sequence shown here is derived from an EMBL/GenBank/DDBJ whole genome shotgun (WGS) entry which is preliminary data.</text>
</comment>
<evidence type="ECO:0000256" key="1">
    <source>
        <dbReference type="ARBA" id="ARBA00004418"/>
    </source>
</evidence>
<comment type="pathway">
    <text evidence="2">Glycan biosynthesis; alginate biosynthesis.</text>
</comment>
<accession>A0A2U2XH13</accession>
<evidence type="ECO:0000256" key="4">
    <source>
        <dbReference type="ARBA" id="ARBA00022729"/>
    </source>
</evidence>
<protein>
    <recommendedName>
        <fullName evidence="7">AlgX/AlgJ SGNH hydrolase-like domain-containing protein</fullName>
    </recommendedName>
</protein>
<evidence type="ECO:0000256" key="3">
    <source>
        <dbReference type="ARBA" id="ARBA00022679"/>
    </source>
</evidence>